<gene>
    <name evidence="17" type="primary">LAC3_2</name>
    <name evidence="17" type="ORF">CFP56_015135</name>
</gene>
<dbReference type="Pfam" id="PF07732">
    <property type="entry name" value="Cu-oxidase_3"/>
    <property type="match status" value="1"/>
</dbReference>
<accession>A0AAW0KRM8</accession>
<dbReference type="Pfam" id="PF00394">
    <property type="entry name" value="Cu-oxidase"/>
    <property type="match status" value="1"/>
</dbReference>
<evidence type="ECO:0000256" key="2">
    <source>
        <dbReference type="ARBA" id="ARBA00004271"/>
    </source>
</evidence>
<feature type="domain" description="Plastocyanin-like" evidence="16">
    <location>
        <begin position="533"/>
        <end position="594"/>
    </location>
</feature>
<keyword evidence="7 13" id="KW-0479">Metal-binding</keyword>
<keyword evidence="18" id="KW-1185">Reference proteome</keyword>
<dbReference type="NCBIfam" id="TIGR03389">
    <property type="entry name" value="laccase"/>
    <property type="match status" value="1"/>
</dbReference>
<dbReference type="CDD" id="cd13897">
    <property type="entry name" value="CuRO_3_LCC_plant"/>
    <property type="match status" value="1"/>
</dbReference>
<comment type="similarity">
    <text evidence="3 13">Belongs to the multicopper oxidase family.</text>
</comment>
<dbReference type="InterPro" id="IPR002355">
    <property type="entry name" value="Cu_oxidase_Cu_BS"/>
</dbReference>
<dbReference type="AlphaFoldDB" id="A0AAW0KRM8"/>
<feature type="domain" description="Plastocyanin-like" evidence="15">
    <location>
        <begin position="866"/>
        <end position="999"/>
    </location>
</feature>
<evidence type="ECO:0000256" key="3">
    <source>
        <dbReference type="ARBA" id="ARBA00010609"/>
    </source>
</evidence>
<dbReference type="SUPFAM" id="SSF49503">
    <property type="entry name" value="Cupredoxins"/>
    <property type="match status" value="3"/>
</dbReference>
<evidence type="ECO:0000256" key="6">
    <source>
        <dbReference type="ARBA" id="ARBA00022525"/>
    </source>
</evidence>
<comment type="cofactor">
    <cofactor evidence="13">
        <name>Cu cation</name>
        <dbReference type="ChEBI" id="CHEBI:23378"/>
    </cofactor>
    <text evidence="13">Binds 4 Cu cations per monomer.</text>
</comment>
<evidence type="ECO:0000259" key="14">
    <source>
        <dbReference type="Pfam" id="PF00394"/>
    </source>
</evidence>
<evidence type="ECO:0000256" key="5">
    <source>
        <dbReference type="ARBA" id="ARBA00022523"/>
    </source>
</evidence>
<dbReference type="GO" id="GO:0046274">
    <property type="term" value="P:lignin catabolic process"/>
    <property type="evidence" value="ECO:0007669"/>
    <property type="project" value="UniProtKB-KW"/>
</dbReference>
<dbReference type="Pfam" id="PF07731">
    <property type="entry name" value="Cu-oxidase_2"/>
    <property type="match status" value="1"/>
</dbReference>
<dbReference type="GO" id="GO:0052716">
    <property type="term" value="F:hydroquinone:oxygen oxidoreductase activity"/>
    <property type="evidence" value="ECO:0007669"/>
    <property type="project" value="UniProtKB-EC"/>
</dbReference>
<comment type="subcellular location">
    <subcellularLocation>
        <location evidence="2 13">Secreted</location>
        <location evidence="2 13">Extracellular space</location>
        <location evidence="2 13">Apoplast</location>
    </subcellularLocation>
</comment>
<reference evidence="17 18" key="1">
    <citation type="journal article" date="2018" name="Sci. Data">
        <title>The draft genome sequence of cork oak.</title>
        <authorList>
            <person name="Ramos A.M."/>
            <person name="Usie A."/>
            <person name="Barbosa P."/>
            <person name="Barros P.M."/>
            <person name="Capote T."/>
            <person name="Chaves I."/>
            <person name="Simoes F."/>
            <person name="Abreu I."/>
            <person name="Carrasquinho I."/>
            <person name="Faro C."/>
            <person name="Guimaraes J.B."/>
            <person name="Mendonca D."/>
            <person name="Nobrega F."/>
            <person name="Rodrigues L."/>
            <person name="Saibo N.J.M."/>
            <person name="Varela M.C."/>
            <person name="Egas C."/>
            <person name="Matos J."/>
            <person name="Miguel C.M."/>
            <person name="Oliveira M.M."/>
            <person name="Ricardo C.P."/>
            <person name="Goncalves S."/>
        </authorList>
    </citation>
    <scope>NUCLEOTIDE SEQUENCE [LARGE SCALE GENOMIC DNA]</scope>
    <source>
        <strain evidence="18">cv. HL8</strain>
    </source>
</reference>
<evidence type="ECO:0000259" key="15">
    <source>
        <dbReference type="Pfam" id="PF07731"/>
    </source>
</evidence>
<dbReference type="InterPro" id="IPR011706">
    <property type="entry name" value="Cu-oxidase_C"/>
</dbReference>
<dbReference type="EMBL" id="PKMF04000237">
    <property type="protein sequence ID" value="KAK7841615.1"/>
    <property type="molecule type" value="Genomic_DNA"/>
</dbReference>
<comment type="catalytic activity">
    <reaction evidence="1 13">
        <text>4 hydroquinone + O2 = 4 benzosemiquinone + 2 H2O</text>
        <dbReference type="Rhea" id="RHEA:11276"/>
        <dbReference type="ChEBI" id="CHEBI:15377"/>
        <dbReference type="ChEBI" id="CHEBI:15379"/>
        <dbReference type="ChEBI" id="CHEBI:17594"/>
        <dbReference type="ChEBI" id="CHEBI:17977"/>
        <dbReference type="EC" id="1.10.3.2"/>
    </reaction>
</comment>
<feature type="domain" description="Plastocyanin-like" evidence="14">
    <location>
        <begin position="607"/>
        <end position="757"/>
    </location>
</feature>
<keyword evidence="11" id="KW-0325">Glycoprotein</keyword>
<keyword evidence="10 13" id="KW-0186">Copper</keyword>
<dbReference type="Pfam" id="PF09797">
    <property type="entry name" value="NatB_MDM20"/>
    <property type="match status" value="1"/>
</dbReference>
<dbReference type="InterPro" id="IPR034285">
    <property type="entry name" value="CuRO_2_LCC"/>
</dbReference>
<dbReference type="InterPro" id="IPR045087">
    <property type="entry name" value="Cu-oxidase_fam"/>
</dbReference>
<dbReference type="InterPro" id="IPR001117">
    <property type="entry name" value="Cu-oxidase_2nd"/>
</dbReference>
<dbReference type="GO" id="GO:0005507">
    <property type="term" value="F:copper ion binding"/>
    <property type="evidence" value="ECO:0007669"/>
    <property type="project" value="InterPro"/>
</dbReference>
<evidence type="ECO:0000256" key="4">
    <source>
        <dbReference type="ARBA" id="ARBA00012297"/>
    </source>
</evidence>
<dbReference type="InterPro" id="IPR008972">
    <property type="entry name" value="Cupredoxin"/>
</dbReference>
<dbReference type="InterPro" id="IPR011707">
    <property type="entry name" value="Cu-oxidase-like_N"/>
</dbReference>
<evidence type="ECO:0000313" key="18">
    <source>
        <dbReference type="Proteomes" id="UP000237347"/>
    </source>
</evidence>
<organism evidence="17 18">
    <name type="scientific">Quercus suber</name>
    <name type="common">Cork oak</name>
    <dbReference type="NCBI Taxonomy" id="58331"/>
    <lineage>
        <taxon>Eukaryota</taxon>
        <taxon>Viridiplantae</taxon>
        <taxon>Streptophyta</taxon>
        <taxon>Embryophyta</taxon>
        <taxon>Tracheophyta</taxon>
        <taxon>Spermatophyta</taxon>
        <taxon>Magnoliopsida</taxon>
        <taxon>eudicotyledons</taxon>
        <taxon>Gunneridae</taxon>
        <taxon>Pentapetalae</taxon>
        <taxon>rosids</taxon>
        <taxon>fabids</taxon>
        <taxon>Fagales</taxon>
        <taxon>Fagaceae</taxon>
        <taxon>Quercus</taxon>
    </lineage>
</organism>
<evidence type="ECO:0000256" key="12">
    <source>
        <dbReference type="ARBA" id="ARBA00023185"/>
    </source>
</evidence>
<name>A0AAW0KRM8_QUESU</name>
<dbReference type="PROSITE" id="PS00079">
    <property type="entry name" value="MULTICOPPER_OXIDASE1"/>
    <property type="match status" value="1"/>
</dbReference>
<keyword evidence="12 13" id="KW-0439">Lignin degradation</keyword>
<keyword evidence="8 13" id="KW-0677">Repeat</keyword>
<dbReference type="FunFam" id="2.60.40.420:FF:000049">
    <property type="entry name" value="Laccase"/>
    <property type="match status" value="1"/>
</dbReference>
<evidence type="ECO:0000256" key="9">
    <source>
        <dbReference type="ARBA" id="ARBA00023002"/>
    </source>
</evidence>
<evidence type="ECO:0000259" key="16">
    <source>
        <dbReference type="Pfam" id="PF07732"/>
    </source>
</evidence>
<evidence type="ECO:0000313" key="17">
    <source>
        <dbReference type="EMBL" id="KAK7841615.1"/>
    </source>
</evidence>
<dbReference type="PANTHER" id="PTHR11709">
    <property type="entry name" value="MULTI-COPPER OXIDASE"/>
    <property type="match status" value="1"/>
</dbReference>
<proteinExistence type="inferred from homology"/>
<dbReference type="PROSITE" id="PS00080">
    <property type="entry name" value="MULTICOPPER_OXIDASE2"/>
    <property type="match status" value="1"/>
</dbReference>
<evidence type="ECO:0000256" key="10">
    <source>
        <dbReference type="ARBA" id="ARBA00023008"/>
    </source>
</evidence>
<keyword evidence="9 13" id="KW-0560">Oxidoreductase</keyword>
<dbReference type="EC" id="1.10.3.2" evidence="4 13"/>
<protein>
    <recommendedName>
        <fullName evidence="4 13">Laccase</fullName>
        <ecNumber evidence="4 13">1.10.3.2</ecNumber>
    </recommendedName>
    <alternativeName>
        <fullName evidence="13">Benzenediol:oxygen oxidoreductase</fullName>
    </alternativeName>
    <alternativeName>
        <fullName evidence="13">Diphenol oxidase</fullName>
    </alternativeName>
    <alternativeName>
        <fullName evidence="13">Urishiol oxidase</fullName>
    </alternativeName>
</protein>
<dbReference type="CDD" id="cd13875">
    <property type="entry name" value="CuRO_2_LCC_plant"/>
    <property type="match status" value="1"/>
</dbReference>
<keyword evidence="5 13" id="KW-0052">Apoplast</keyword>
<comment type="caution">
    <text evidence="17">The sequence shown here is derived from an EMBL/GenBank/DDBJ whole genome shotgun (WGS) entry which is preliminary data.</text>
</comment>
<dbReference type="InterPro" id="IPR017761">
    <property type="entry name" value="Laccase"/>
</dbReference>
<dbReference type="Gene3D" id="2.60.40.420">
    <property type="entry name" value="Cupredoxins - blue copper proteins"/>
    <property type="match status" value="3"/>
</dbReference>
<evidence type="ECO:0000256" key="13">
    <source>
        <dbReference type="RuleBase" id="RU361119"/>
    </source>
</evidence>
<sequence length="1017" mass="113655">MVLEFGLSIRRYKSLDVKNILMESVSHHILPQMLVSPLWVDLNNLLKDYLKFMDDHFRESADLTFLAYRHRNYSKVIEFVQFKERLQHSNQYLVARVEAPILQLKKNADNVEEAECVLDSLKCGIHFLELSNEIGSKSLTFNEDLQSRPWWTPTSEKNYLLGPFEGISYCPRENSTKEREANLRRVIERKSLLPRMVYLSIQSASTLLKENIEVNGSVSDPKISSELKFLLERYAKLLGLSLSDAIEVVVGVSSGLKPSSAITTDLIDWLNFVVFLNAWNLSSHELAQPDGEGHRPGTWHIVDSLLEKYISEVVTSIDPIICAPWIDLPILVQLVTEPLAWHSLVLQSCVRASMPSGKKKKKGGQDLSNSPLTNAIRGSIQSLYGTVENVMKWLREQIKRPEDENLETILSFVQKTGQNEGPGQVFKILETYVSSVNDAELGERISEAVKSWSPADVARKIITGKCTVLSEFLKICESKFKSLKTLKQQISQAKKAMEAYNLTVKPWCSCLLLGLFAVITFLSSFANAETHYHEFVLRNPWADGPSYVTQCPIQPGATYTYRFTIINQEGTLWWHAHSEFLRATVYGALNIHPKLGSPYPFSTPKQEYTLLLGEWFDRNPMDVLKQALFTGAAPNVSDAYTINGQPGDLYRCSSKETVRIPIESGETVLLRIVNSALNQELFFAIANHQMTVVGVDASYTKPFTTRVIMIGPGQTTNVLLTADQPPAHYYIAARAYNTAMNAPFDNTTTTAILEYKSASCGTKKGQSSRPILPQLPAYNDTNTATAFSAGIKSLSQVKVPTAIDENLFFTVGLGLNNCTRPNSPRCQGPNGTRFTASINNVSFVLPRTNSLMQAYYQGVPGIFTTDFPPVPPIQFNYTGNVNRGLWQPVPGTKLYKLKYGSRVQVVFQDTSIVTTEDHPMHLHGYHFYVVGSGFGNFNPSTDPAKFNFIDPPQRNTIGSNPGGWVAIRFVADNPGIWLLHCHIDSHLRWGLAMSFLVENGVGQSQSVIPPPADLPQC</sequence>
<comment type="function">
    <text evidence="13">Lignin degradation and detoxification of lignin-derived products.</text>
</comment>
<dbReference type="Proteomes" id="UP000237347">
    <property type="component" value="Unassembled WGS sequence"/>
</dbReference>
<evidence type="ECO:0000256" key="8">
    <source>
        <dbReference type="ARBA" id="ARBA00022737"/>
    </source>
</evidence>
<dbReference type="GO" id="GO:0048046">
    <property type="term" value="C:apoplast"/>
    <property type="evidence" value="ECO:0007669"/>
    <property type="project" value="UniProtKB-SubCell"/>
</dbReference>
<evidence type="ECO:0000256" key="11">
    <source>
        <dbReference type="ARBA" id="ARBA00023180"/>
    </source>
</evidence>
<dbReference type="InterPro" id="IPR019183">
    <property type="entry name" value="NAA25_NatB_aux_su"/>
</dbReference>
<dbReference type="InterPro" id="IPR033138">
    <property type="entry name" value="Cu_oxidase_CS"/>
</dbReference>
<dbReference type="PANTHER" id="PTHR11709:SF68">
    <property type="entry name" value="LACCASE-13"/>
    <property type="match status" value="1"/>
</dbReference>
<evidence type="ECO:0000256" key="7">
    <source>
        <dbReference type="ARBA" id="ARBA00022723"/>
    </source>
</evidence>
<keyword evidence="6 13" id="KW-0964">Secreted</keyword>
<evidence type="ECO:0000256" key="1">
    <source>
        <dbReference type="ARBA" id="ARBA00000349"/>
    </source>
</evidence>
<dbReference type="InterPro" id="IPR034289">
    <property type="entry name" value="CuRO_3_LCC"/>
</dbReference>